<evidence type="ECO:0000313" key="4">
    <source>
        <dbReference type="Proteomes" id="UP000031516"/>
    </source>
</evidence>
<organism evidence="3 4">
    <name type="scientific">Kluyveromyces dobzhanskii CBS 2104</name>
    <dbReference type="NCBI Taxonomy" id="1427455"/>
    <lineage>
        <taxon>Eukaryota</taxon>
        <taxon>Fungi</taxon>
        <taxon>Dikarya</taxon>
        <taxon>Ascomycota</taxon>
        <taxon>Saccharomycotina</taxon>
        <taxon>Saccharomycetes</taxon>
        <taxon>Saccharomycetales</taxon>
        <taxon>Saccharomycetaceae</taxon>
        <taxon>Kluyveromyces</taxon>
    </lineage>
</organism>
<dbReference type="CDD" id="cd13969">
    <property type="entry name" value="ADCK1-like"/>
    <property type="match status" value="1"/>
</dbReference>
<evidence type="ECO:0000313" key="3">
    <source>
        <dbReference type="EMBL" id="CDO96398.1"/>
    </source>
</evidence>
<dbReference type="PANTHER" id="PTHR43173">
    <property type="entry name" value="ABC1 FAMILY PROTEIN"/>
    <property type="match status" value="1"/>
</dbReference>
<proteinExistence type="inferred from homology"/>
<accession>A0A0A8LBE7</accession>
<dbReference type="PANTHER" id="PTHR43173:SF19">
    <property type="entry name" value="AARF DOMAIN-CONTAINING PROTEIN KINASE 1"/>
    <property type="match status" value="1"/>
</dbReference>
<dbReference type="AlphaFoldDB" id="A0A0A8LBE7"/>
<sequence length="563" mass="65084">MLARNFVRGKPLVRQPFVRTIRPQRFYSDTISKPKKRIISWKTVTLGLAGTAVVFYNTNDNFHDFTRHVFLTFGRVKVVGQATARCLYHYKKTLGAEYQDDAEYQNALQRCHKRCANITLKALERNGGVFIKLGQHLGAMTYLLPSEWTDTMTPLQDKCPQSTMLAIDRMFQQDLKCSLDEMFSEFDPTPIGVASLAQVHVAKLKSTGEKVAVKCQHPELKEFVPLDVMLTQTVFNLLDVVFPEYPLSWLGDELQSSIYVELDFSKEAENAKKSSEDFASYTRKTALRIPEVLNADKRILILEYIHGERLDNVEYMNKHNISRSEVSSCLSHIFNRMIFTPNVGIHCDPHGGNLAIRSLEKSRNGHNFEIILYDHGLYRTPTTQMRQDYAKFWLALLDQDQDKMHYYAKKFAHIGDDQVPLFAAAITGRSIDTAMNYDIAKPRSQEEIVVMSSKLTEGDMLIDLMSILSKIPRIVLLILKTNDLTRHLDECLQNPLGPERTFLIMTQYCAKIVYDEAREKANKSYTRWSVRWIFSELQAWIQFQSRKNQLVLYDIALWWKNKF</sequence>
<feature type="domain" description="ABC1 atypical kinase-like" evidence="2">
    <location>
        <begin position="155"/>
        <end position="405"/>
    </location>
</feature>
<dbReference type="Pfam" id="PF03109">
    <property type="entry name" value="ABC1"/>
    <property type="match status" value="1"/>
</dbReference>
<name>A0A0A8LBE7_9SACH</name>
<dbReference type="SUPFAM" id="SSF56112">
    <property type="entry name" value="Protein kinase-like (PK-like)"/>
    <property type="match status" value="1"/>
</dbReference>
<dbReference type="GO" id="GO:0055088">
    <property type="term" value="P:lipid homeostasis"/>
    <property type="evidence" value="ECO:0007669"/>
    <property type="project" value="TreeGrafter"/>
</dbReference>
<dbReference type="EMBL" id="CCBQ010000047">
    <property type="protein sequence ID" value="CDO96398.1"/>
    <property type="molecule type" value="Genomic_DNA"/>
</dbReference>
<dbReference type="InterPro" id="IPR011009">
    <property type="entry name" value="Kinase-like_dom_sf"/>
</dbReference>
<comment type="similarity">
    <text evidence="1">Belongs to the protein kinase superfamily. ADCK protein kinase family.</text>
</comment>
<dbReference type="GO" id="GO:0007005">
    <property type="term" value="P:mitochondrion organization"/>
    <property type="evidence" value="ECO:0007669"/>
    <property type="project" value="TreeGrafter"/>
</dbReference>
<comment type="caution">
    <text evidence="3">The sequence shown here is derived from an EMBL/GenBank/DDBJ whole genome shotgun (WGS) entry which is preliminary data.</text>
</comment>
<keyword evidence="4" id="KW-1185">Reference proteome</keyword>
<dbReference type="InterPro" id="IPR004147">
    <property type="entry name" value="ABC1_dom"/>
</dbReference>
<reference evidence="3 4" key="1">
    <citation type="submission" date="2014-03" db="EMBL/GenBank/DDBJ databases">
        <title>The genome of Kluyveromyces dobzhanskii.</title>
        <authorList>
            <person name="Nystedt B."/>
            <person name="Astrom S."/>
        </authorList>
    </citation>
    <scope>NUCLEOTIDE SEQUENCE [LARGE SCALE GENOMIC DNA]</scope>
    <source>
        <strain evidence="3 4">CBS 2104</strain>
    </source>
</reference>
<dbReference type="InterPro" id="IPR051130">
    <property type="entry name" value="Mito_struct-func_regulator"/>
</dbReference>
<gene>
    <name evidence="3" type="ORF">KLDO_g4603</name>
</gene>
<evidence type="ECO:0000256" key="1">
    <source>
        <dbReference type="ARBA" id="ARBA00009670"/>
    </source>
</evidence>
<evidence type="ECO:0000259" key="2">
    <source>
        <dbReference type="Pfam" id="PF03109"/>
    </source>
</evidence>
<dbReference type="GO" id="GO:0005743">
    <property type="term" value="C:mitochondrial inner membrane"/>
    <property type="evidence" value="ECO:0007669"/>
    <property type="project" value="TreeGrafter"/>
</dbReference>
<dbReference type="Proteomes" id="UP000031516">
    <property type="component" value="Unassembled WGS sequence"/>
</dbReference>
<dbReference type="OrthoDB" id="427480at2759"/>
<protein>
    <submittedName>
        <fullName evidence="3">WGS project CCBQ000000000 data, contig 00058</fullName>
    </submittedName>
</protein>
<dbReference type="InterPro" id="IPR045307">
    <property type="entry name" value="ADCK1_dom"/>
</dbReference>